<dbReference type="EMBL" id="WKJI01000002">
    <property type="protein sequence ID" value="MRX47458.1"/>
    <property type="molecule type" value="Genomic_DNA"/>
</dbReference>
<evidence type="ECO:0000256" key="6">
    <source>
        <dbReference type="ARBA" id="ARBA00022692"/>
    </source>
</evidence>
<dbReference type="InterPro" id="IPR051045">
    <property type="entry name" value="TonB-dependent_transducer"/>
</dbReference>
<evidence type="ECO:0000259" key="10">
    <source>
        <dbReference type="PROSITE" id="PS52015"/>
    </source>
</evidence>
<evidence type="ECO:0000256" key="8">
    <source>
        <dbReference type="ARBA" id="ARBA00022989"/>
    </source>
</evidence>
<reference evidence="11 12" key="1">
    <citation type="submission" date="2019-11" db="EMBL/GenBank/DDBJ databases">
        <authorList>
            <person name="Cheng Q."/>
            <person name="Yang Z."/>
        </authorList>
    </citation>
    <scope>NUCLEOTIDE SEQUENCE [LARGE SCALE GENOMIC DNA]</scope>
    <source>
        <strain evidence="11 12">HX-22-1</strain>
    </source>
</reference>
<dbReference type="GO" id="GO:0031992">
    <property type="term" value="F:energy transducer activity"/>
    <property type="evidence" value="ECO:0007669"/>
    <property type="project" value="TreeGrafter"/>
</dbReference>
<dbReference type="GO" id="GO:0098797">
    <property type="term" value="C:plasma membrane protein complex"/>
    <property type="evidence" value="ECO:0007669"/>
    <property type="project" value="TreeGrafter"/>
</dbReference>
<evidence type="ECO:0000256" key="9">
    <source>
        <dbReference type="ARBA" id="ARBA00023136"/>
    </source>
</evidence>
<proteinExistence type="inferred from homology"/>
<comment type="subcellular location">
    <subcellularLocation>
        <location evidence="1">Cell inner membrane</location>
        <topology evidence="1">Single-pass membrane protein</topology>
        <orientation evidence="1">Periplasmic side</orientation>
    </subcellularLocation>
</comment>
<keyword evidence="3" id="KW-0813">Transport</keyword>
<evidence type="ECO:0000256" key="1">
    <source>
        <dbReference type="ARBA" id="ARBA00004383"/>
    </source>
</evidence>
<dbReference type="SUPFAM" id="SSF74653">
    <property type="entry name" value="TolA/TonB C-terminal domain"/>
    <property type="match status" value="1"/>
</dbReference>
<keyword evidence="4" id="KW-1003">Cell membrane</keyword>
<dbReference type="InterPro" id="IPR037682">
    <property type="entry name" value="TonB_C"/>
</dbReference>
<evidence type="ECO:0000313" key="11">
    <source>
        <dbReference type="EMBL" id="MRX47458.1"/>
    </source>
</evidence>
<protein>
    <submittedName>
        <fullName evidence="11">TonB family protein</fullName>
    </submittedName>
</protein>
<sequence length="178" mass="20293">MSMILNYLHIILLLLSSFFVADVPTFEGGKYALENFINENMKYPEFSKSNCIEGKIFVKFQLDEQGNVVNPQVEQGLGIDLDDEAIRLIKLTSGKWQNPQAGTSLVIPVSFNLQNFKCENVTAASIKEAINYYKIRKGLESSVINYYKNKDQIKTNKQDEAVMKQLKEELGLEEEIKD</sequence>
<keyword evidence="12" id="KW-1185">Reference proteome</keyword>
<dbReference type="GO" id="GO:0055085">
    <property type="term" value="P:transmembrane transport"/>
    <property type="evidence" value="ECO:0007669"/>
    <property type="project" value="InterPro"/>
</dbReference>
<evidence type="ECO:0000256" key="3">
    <source>
        <dbReference type="ARBA" id="ARBA00022448"/>
    </source>
</evidence>
<dbReference type="NCBIfam" id="TIGR01352">
    <property type="entry name" value="tonB_Cterm"/>
    <property type="match status" value="1"/>
</dbReference>
<dbReference type="AlphaFoldDB" id="A0A7K0FNA2"/>
<dbReference type="Gene3D" id="3.30.1150.10">
    <property type="match status" value="1"/>
</dbReference>
<keyword evidence="5" id="KW-0997">Cell inner membrane</keyword>
<keyword evidence="7" id="KW-0653">Protein transport</keyword>
<dbReference type="Pfam" id="PF03544">
    <property type="entry name" value="TonB_C"/>
    <property type="match status" value="1"/>
</dbReference>
<dbReference type="GO" id="GO:0015031">
    <property type="term" value="P:protein transport"/>
    <property type="evidence" value="ECO:0007669"/>
    <property type="project" value="UniProtKB-KW"/>
</dbReference>
<evidence type="ECO:0000256" key="5">
    <source>
        <dbReference type="ARBA" id="ARBA00022519"/>
    </source>
</evidence>
<evidence type="ECO:0000256" key="2">
    <source>
        <dbReference type="ARBA" id="ARBA00006555"/>
    </source>
</evidence>
<name>A0A7K0FNA2_9SPHI</name>
<dbReference type="Proteomes" id="UP000462931">
    <property type="component" value="Unassembled WGS sequence"/>
</dbReference>
<evidence type="ECO:0000256" key="7">
    <source>
        <dbReference type="ARBA" id="ARBA00022927"/>
    </source>
</evidence>
<dbReference type="PANTHER" id="PTHR33446:SF2">
    <property type="entry name" value="PROTEIN TONB"/>
    <property type="match status" value="1"/>
</dbReference>
<comment type="similarity">
    <text evidence="2">Belongs to the TonB family.</text>
</comment>
<feature type="domain" description="TonB C-terminal" evidence="10">
    <location>
        <begin position="28"/>
        <end position="120"/>
    </location>
</feature>
<comment type="caution">
    <text evidence="11">The sequence shown here is derived from an EMBL/GenBank/DDBJ whole genome shotgun (WGS) entry which is preliminary data.</text>
</comment>
<keyword evidence="9" id="KW-0472">Membrane</keyword>
<keyword evidence="8" id="KW-1133">Transmembrane helix</keyword>
<dbReference type="PROSITE" id="PS52015">
    <property type="entry name" value="TONB_CTD"/>
    <property type="match status" value="1"/>
</dbReference>
<dbReference type="PANTHER" id="PTHR33446">
    <property type="entry name" value="PROTEIN TONB-RELATED"/>
    <property type="match status" value="1"/>
</dbReference>
<evidence type="ECO:0000256" key="4">
    <source>
        <dbReference type="ARBA" id="ARBA00022475"/>
    </source>
</evidence>
<evidence type="ECO:0000313" key="12">
    <source>
        <dbReference type="Proteomes" id="UP000462931"/>
    </source>
</evidence>
<accession>A0A7K0FNA2</accession>
<gene>
    <name evidence="11" type="ORF">GJJ64_09680</name>
</gene>
<dbReference type="InterPro" id="IPR006260">
    <property type="entry name" value="TonB/TolA_C"/>
</dbReference>
<organism evidence="11 12">
    <name type="scientific">Pedobacter puniceum</name>
    <dbReference type="NCBI Taxonomy" id="2666136"/>
    <lineage>
        <taxon>Bacteria</taxon>
        <taxon>Pseudomonadati</taxon>
        <taxon>Bacteroidota</taxon>
        <taxon>Sphingobacteriia</taxon>
        <taxon>Sphingobacteriales</taxon>
        <taxon>Sphingobacteriaceae</taxon>
        <taxon>Pedobacter</taxon>
    </lineage>
</organism>
<keyword evidence="6" id="KW-0812">Transmembrane</keyword>